<feature type="region of interest" description="Disordered" evidence="1">
    <location>
        <begin position="227"/>
        <end position="296"/>
    </location>
</feature>
<dbReference type="PANTHER" id="PTHR22093">
    <property type="entry name" value="LEUKOCYTE RECEPTOR CLUSTER LRC MEMBER 1"/>
    <property type="match status" value="1"/>
</dbReference>
<feature type="compositionally biased region" description="Basic and acidic residues" evidence="1">
    <location>
        <begin position="256"/>
        <end position="278"/>
    </location>
</feature>
<dbReference type="SMART" id="SM01083">
    <property type="entry name" value="Cir_N"/>
    <property type="match status" value="1"/>
</dbReference>
<dbReference type="InterPro" id="IPR019339">
    <property type="entry name" value="CIR_N_dom"/>
</dbReference>
<proteinExistence type="predicted"/>
<name>A0A164MNA0_9AGAM</name>
<evidence type="ECO:0000313" key="4">
    <source>
        <dbReference type="Proteomes" id="UP000076722"/>
    </source>
</evidence>
<evidence type="ECO:0000313" key="3">
    <source>
        <dbReference type="EMBL" id="KZS86872.1"/>
    </source>
</evidence>
<evidence type="ECO:0000259" key="2">
    <source>
        <dbReference type="SMART" id="SM01083"/>
    </source>
</evidence>
<gene>
    <name evidence="3" type="ORF">SISNIDRAFT_471418</name>
</gene>
<feature type="compositionally biased region" description="Basic and acidic residues" evidence="1">
    <location>
        <begin position="186"/>
        <end position="199"/>
    </location>
</feature>
<sequence>MTDVVIGIGLRMSSGRVMGKLNIAHHKSYHPYRADNIARVRADEEAAALVEAQAEGKMRLADGEARLELLRQRAGLDKSKGKEKRRREGTVEEIERVRKEISEREGKAIGFGGGGHINFFEEMEKPLVPNPAVSKALSTSNKGKGREDTGETDKGFPLAPSLKDRNPWYASRPTDPNADEPEEDGKDEKSLWGKKESKASKASMILHDPLTTINSTLERHQRLTNAIASRERSSYSHSHSSSRPRSSSSSNPVEARQSRESSERQRALDLIERKKREMQGMMTPSTVAGDDRDGGYRDVFNRVEVEEAGRRRGRRW</sequence>
<accession>A0A164MNA0</accession>
<feature type="region of interest" description="Disordered" evidence="1">
    <location>
        <begin position="133"/>
        <end position="200"/>
    </location>
</feature>
<evidence type="ECO:0000256" key="1">
    <source>
        <dbReference type="SAM" id="MobiDB-lite"/>
    </source>
</evidence>
<dbReference type="PANTHER" id="PTHR22093:SF0">
    <property type="entry name" value="LEUKOCYTE RECEPTOR CLUSTER MEMBER 1"/>
    <property type="match status" value="1"/>
</dbReference>
<feature type="domain" description="CBF1-interacting co-repressor CIR N-terminal" evidence="2">
    <location>
        <begin position="28"/>
        <end position="64"/>
    </location>
</feature>
<organism evidence="3 4">
    <name type="scientific">Sistotremastrum niveocremeum HHB9708</name>
    <dbReference type="NCBI Taxonomy" id="1314777"/>
    <lineage>
        <taxon>Eukaryota</taxon>
        <taxon>Fungi</taxon>
        <taxon>Dikarya</taxon>
        <taxon>Basidiomycota</taxon>
        <taxon>Agaricomycotina</taxon>
        <taxon>Agaricomycetes</taxon>
        <taxon>Sistotremastrales</taxon>
        <taxon>Sistotremastraceae</taxon>
        <taxon>Sertulicium</taxon>
        <taxon>Sertulicium niveocremeum</taxon>
    </lineage>
</organism>
<dbReference type="STRING" id="1314777.A0A164MNA0"/>
<feature type="compositionally biased region" description="Low complexity" evidence="1">
    <location>
        <begin position="235"/>
        <end position="250"/>
    </location>
</feature>
<dbReference type="Proteomes" id="UP000076722">
    <property type="component" value="Unassembled WGS sequence"/>
</dbReference>
<dbReference type="InterPro" id="IPR039875">
    <property type="entry name" value="LENG1-like"/>
</dbReference>
<dbReference type="AlphaFoldDB" id="A0A164MNA0"/>
<keyword evidence="4" id="KW-1185">Reference proteome</keyword>
<dbReference type="OrthoDB" id="2159131at2759"/>
<protein>
    <recommendedName>
        <fullName evidence="2">CBF1-interacting co-repressor CIR N-terminal domain-containing protein</fullName>
    </recommendedName>
</protein>
<reference evidence="3 4" key="1">
    <citation type="journal article" date="2016" name="Mol. Biol. Evol.">
        <title>Comparative Genomics of Early-Diverging Mushroom-Forming Fungi Provides Insights into the Origins of Lignocellulose Decay Capabilities.</title>
        <authorList>
            <person name="Nagy L.G."/>
            <person name="Riley R."/>
            <person name="Tritt A."/>
            <person name="Adam C."/>
            <person name="Daum C."/>
            <person name="Floudas D."/>
            <person name="Sun H."/>
            <person name="Yadav J.S."/>
            <person name="Pangilinan J."/>
            <person name="Larsson K.H."/>
            <person name="Matsuura K."/>
            <person name="Barry K."/>
            <person name="Labutti K."/>
            <person name="Kuo R."/>
            <person name="Ohm R.A."/>
            <person name="Bhattacharya S.S."/>
            <person name="Shirouzu T."/>
            <person name="Yoshinaga Y."/>
            <person name="Martin F.M."/>
            <person name="Grigoriev I.V."/>
            <person name="Hibbett D.S."/>
        </authorList>
    </citation>
    <scope>NUCLEOTIDE SEQUENCE [LARGE SCALE GENOMIC DNA]</scope>
    <source>
        <strain evidence="3 4">HHB9708</strain>
    </source>
</reference>
<dbReference type="EMBL" id="KV419464">
    <property type="protein sequence ID" value="KZS86872.1"/>
    <property type="molecule type" value="Genomic_DNA"/>
</dbReference>
<feature type="compositionally biased region" description="Basic and acidic residues" evidence="1">
    <location>
        <begin position="144"/>
        <end position="154"/>
    </location>
</feature>